<dbReference type="GO" id="GO:0016853">
    <property type="term" value="F:isomerase activity"/>
    <property type="evidence" value="ECO:0007669"/>
    <property type="project" value="UniProtKB-KW"/>
</dbReference>
<keyword evidence="2 3" id="KW-0143">Chaperone</keyword>
<dbReference type="SUPFAM" id="SSF48592">
    <property type="entry name" value="GroEL equatorial domain-like"/>
    <property type="match status" value="1"/>
</dbReference>
<keyword evidence="3" id="KW-0413">Isomerase</keyword>
<dbReference type="HAMAP" id="MF_00600">
    <property type="entry name" value="CH60"/>
    <property type="match status" value="1"/>
</dbReference>
<name>A0A6N4THL8_9FIRM</name>
<feature type="binding site" evidence="3">
    <location>
        <begin position="29"/>
        <end position="32"/>
    </location>
    <ligand>
        <name>ATP</name>
        <dbReference type="ChEBI" id="CHEBI:30616"/>
    </ligand>
</feature>
<reference evidence="7" key="1">
    <citation type="submission" date="2019-05" db="EMBL/GenBank/DDBJ databases">
        <title>Complete genome sequencing of Absiella argi strain JCM 30884.</title>
        <authorList>
            <person name="Sakamoto M."/>
            <person name="Murakami T."/>
            <person name="Mori H."/>
        </authorList>
    </citation>
    <scope>NUCLEOTIDE SEQUENCE [LARGE SCALE GENOMIC DNA]</scope>
    <source>
        <strain evidence="7">JCM 30884</strain>
    </source>
</reference>
<dbReference type="InterPro" id="IPR027409">
    <property type="entry name" value="GroEL-like_apical_dom_sf"/>
</dbReference>
<organism evidence="6 7">
    <name type="scientific">Amedibacterium intestinale</name>
    <dbReference type="NCBI Taxonomy" id="2583452"/>
    <lineage>
        <taxon>Bacteria</taxon>
        <taxon>Bacillati</taxon>
        <taxon>Bacillota</taxon>
        <taxon>Erysipelotrichia</taxon>
        <taxon>Erysipelotrichales</taxon>
        <taxon>Erysipelotrichaceae</taxon>
        <taxon>Amedibacterium</taxon>
    </lineage>
</organism>
<comment type="function">
    <text evidence="3 5">Together with its co-chaperonin GroES, plays an essential role in assisting protein folding. The GroEL-GroES system forms a nano-cage that allows encapsulation of the non-native substrate proteins and provides a physical environment optimized to promote and accelerate protein folding.</text>
</comment>
<evidence type="ECO:0000256" key="2">
    <source>
        <dbReference type="ARBA" id="ARBA00023186"/>
    </source>
</evidence>
<gene>
    <name evidence="3 6" type="primary">groL</name>
    <name evidence="3" type="synonym">groEL</name>
    <name evidence="6" type="ORF">Aargi30884_12610</name>
</gene>
<evidence type="ECO:0000256" key="4">
    <source>
        <dbReference type="RuleBase" id="RU000418"/>
    </source>
</evidence>
<dbReference type="PRINTS" id="PR00298">
    <property type="entry name" value="CHAPERONIN60"/>
</dbReference>
<comment type="similarity">
    <text evidence="1 3 4">Belongs to the chaperonin (HSP60) family.</text>
</comment>
<keyword evidence="3" id="KW-0067">ATP-binding</keyword>
<protein>
    <recommendedName>
        <fullName evidence="3">Chaperonin GroEL</fullName>
        <ecNumber evidence="3">5.6.1.7</ecNumber>
    </recommendedName>
    <alternativeName>
        <fullName evidence="3">60 kDa chaperonin</fullName>
    </alternativeName>
    <alternativeName>
        <fullName evidence="3">Chaperonin-60</fullName>
        <shortName evidence="3">Cpn60</shortName>
    </alternativeName>
</protein>
<dbReference type="PANTHER" id="PTHR45633">
    <property type="entry name" value="60 KDA HEAT SHOCK PROTEIN, MITOCHONDRIAL"/>
    <property type="match status" value="1"/>
</dbReference>
<feature type="binding site" evidence="3">
    <location>
        <position position="413"/>
    </location>
    <ligand>
        <name>ATP</name>
        <dbReference type="ChEBI" id="CHEBI:30616"/>
    </ligand>
</feature>
<dbReference type="Gene3D" id="3.50.7.10">
    <property type="entry name" value="GroEL"/>
    <property type="match status" value="1"/>
</dbReference>
<dbReference type="RefSeq" id="WP_115715497.1">
    <property type="nucleotide sequence ID" value="NZ_AP019695.1"/>
</dbReference>
<dbReference type="Pfam" id="PF00118">
    <property type="entry name" value="Cpn60_TCP1"/>
    <property type="match status" value="1"/>
</dbReference>
<dbReference type="AlphaFoldDB" id="A0A6N4THL8"/>
<dbReference type="CDD" id="cd03344">
    <property type="entry name" value="GroEL"/>
    <property type="match status" value="1"/>
</dbReference>
<evidence type="ECO:0000256" key="3">
    <source>
        <dbReference type="HAMAP-Rule" id="MF_00600"/>
    </source>
</evidence>
<dbReference type="FunFam" id="3.50.7.10:FF:000001">
    <property type="entry name" value="60 kDa chaperonin"/>
    <property type="match status" value="1"/>
</dbReference>
<dbReference type="NCBIfam" id="NF009487">
    <property type="entry name" value="PRK12849.1"/>
    <property type="match status" value="1"/>
</dbReference>
<dbReference type="Gene3D" id="1.10.560.10">
    <property type="entry name" value="GroEL-like equatorial domain"/>
    <property type="match status" value="1"/>
</dbReference>
<proteinExistence type="inferred from homology"/>
<comment type="subcellular location">
    <subcellularLocation>
        <location evidence="3">Cytoplasm</location>
    </subcellularLocation>
</comment>
<sequence length="539" mass="58234">MAKEVRFSKDARNAMLKGVNTLADAVRVTLGPKGRNVVLEKEYGSPLITNDGVSIAKEIELEDKFENMGAKLVYEVANKTNDTAGDGTTTATILAQSMISNGLRQVEKGTNPVLMREGIEFASKEVANHILNKSRKVETNTDIASVAGISSGNKEIGEIIAKAMDKVGRNGVISVDESNGFDTELEISEGMQFDKGYVSPYMVSNHEKMEAELENAYVLVTDQKINNIQEVLPLLEQVVQANKPLLMIADDVENEVTSTLVVNKLRGTFNVVATKAPGFGDNQKDILNDIAILTGAVFYSKDLNMDLKEMKLEELGCVKKAVITKDNTTLIGGNGDSDKIQARINEIQAQMDNCKSDYDKKRYAERLGKLSNGVAIIKVGAATESELKEKKLRIEDALNATRAAVSEGIVIGGGAALVEAYVALKDELKSDVVDVQKGIKVVMDALLAPIAQIAENAGYNAEDIVDQQKHAEENVGFDAKVGEWVNMFEKGIIDPTKVTRSALLNAASISALFLTTEAGVASMKEKEAPLPPMPQGGMY</sequence>
<dbReference type="InterPro" id="IPR027410">
    <property type="entry name" value="TCP-1-like_intermed_sf"/>
</dbReference>
<dbReference type="NCBIfam" id="TIGR02348">
    <property type="entry name" value="GroEL"/>
    <property type="match status" value="1"/>
</dbReference>
<dbReference type="KEGG" id="aarg:Aargi30884_12610"/>
<dbReference type="Gene3D" id="3.30.260.10">
    <property type="entry name" value="TCP-1-like chaperonin intermediate domain"/>
    <property type="match status" value="1"/>
</dbReference>
<comment type="subunit">
    <text evidence="3 5">Forms a cylinder of 14 subunits composed of two heptameric rings stacked back-to-back. Interacts with the co-chaperonin GroES.</text>
</comment>
<evidence type="ECO:0000256" key="1">
    <source>
        <dbReference type="ARBA" id="ARBA00006607"/>
    </source>
</evidence>
<dbReference type="GO" id="GO:0005524">
    <property type="term" value="F:ATP binding"/>
    <property type="evidence" value="ECO:0007669"/>
    <property type="project" value="UniProtKB-UniRule"/>
</dbReference>
<accession>A0A6N4THL8</accession>
<evidence type="ECO:0000256" key="5">
    <source>
        <dbReference type="RuleBase" id="RU000419"/>
    </source>
</evidence>
<dbReference type="InterPro" id="IPR002423">
    <property type="entry name" value="Cpn60/GroEL/TCP-1"/>
</dbReference>
<dbReference type="NCBIfam" id="NF009488">
    <property type="entry name" value="PRK12850.1"/>
    <property type="match status" value="1"/>
</dbReference>
<dbReference type="Proteomes" id="UP000464754">
    <property type="component" value="Chromosome"/>
</dbReference>
<comment type="caution">
    <text evidence="3">Lacks conserved residue(s) required for the propagation of feature annotation.</text>
</comment>
<dbReference type="EMBL" id="AP019695">
    <property type="protein sequence ID" value="BBK22358.1"/>
    <property type="molecule type" value="Genomic_DNA"/>
</dbReference>
<keyword evidence="3" id="KW-0547">Nucleotide-binding</keyword>
<evidence type="ECO:0000313" key="6">
    <source>
        <dbReference type="EMBL" id="BBK22358.1"/>
    </source>
</evidence>
<dbReference type="GO" id="GO:0140662">
    <property type="term" value="F:ATP-dependent protein folding chaperone"/>
    <property type="evidence" value="ECO:0007669"/>
    <property type="project" value="InterPro"/>
</dbReference>
<dbReference type="SUPFAM" id="SSF52029">
    <property type="entry name" value="GroEL apical domain-like"/>
    <property type="match status" value="1"/>
</dbReference>
<dbReference type="InterPro" id="IPR001844">
    <property type="entry name" value="Cpn60/GroEL"/>
</dbReference>
<dbReference type="GO" id="GO:0051082">
    <property type="term" value="F:unfolded protein binding"/>
    <property type="evidence" value="ECO:0007669"/>
    <property type="project" value="UniProtKB-UniRule"/>
</dbReference>
<dbReference type="GO" id="GO:0005737">
    <property type="term" value="C:cytoplasm"/>
    <property type="evidence" value="ECO:0007669"/>
    <property type="project" value="UniProtKB-SubCell"/>
</dbReference>
<evidence type="ECO:0000313" key="7">
    <source>
        <dbReference type="Proteomes" id="UP000464754"/>
    </source>
</evidence>
<keyword evidence="3" id="KW-0963">Cytoplasm</keyword>
<dbReference type="SUPFAM" id="SSF54849">
    <property type="entry name" value="GroEL-intermediate domain like"/>
    <property type="match status" value="2"/>
</dbReference>
<dbReference type="GO" id="GO:0042026">
    <property type="term" value="P:protein refolding"/>
    <property type="evidence" value="ECO:0007669"/>
    <property type="project" value="UniProtKB-UniRule"/>
</dbReference>
<dbReference type="NCBIfam" id="NF009489">
    <property type="entry name" value="PRK12851.1"/>
    <property type="match status" value="1"/>
</dbReference>
<dbReference type="EC" id="5.6.1.7" evidence="3"/>
<dbReference type="InterPro" id="IPR027413">
    <property type="entry name" value="GROEL-like_equatorial_sf"/>
</dbReference>
<keyword evidence="7" id="KW-1185">Reference proteome</keyword>
<feature type="binding site" evidence="3">
    <location>
        <begin position="86"/>
        <end position="90"/>
    </location>
    <ligand>
        <name>ATP</name>
        <dbReference type="ChEBI" id="CHEBI:30616"/>
    </ligand>
</feature>
<dbReference type="NCBIfam" id="NF000592">
    <property type="entry name" value="PRK00013.1"/>
    <property type="match status" value="1"/>
</dbReference>
<feature type="binding site" evidence="3">
    <location>
        <position position="494"/>
    </location>
    <ligand>
        <name>ATP</name>
        <dbReference type="ChEBI" id="CHEBI:30616"/>
    </ligand>
</feature>